<accession>A0ACB9KZY9</accession>
<name>A0ACB9KZY9_9MYRT</name>
<dbReference type="EMBL" id="CM042891">
    <property type="protein sequence ID" value="KAI4302678.1"/>
    <property type="molecule type" value="Genomic_DNA"/>
</dbReference>
<reference evidence="2" key="1">
    <citation type="journal article" date="2023" name="Front. Plant Sci.">
        <title>Chromosomal-level genome assembly of Melastoma candidum provides insights into trichome evolution.</title>
        <authorList>
            <person name="Zhong Y."/>
            <person name="Wu W."/>
            <person name="Sun C."/>
            <person name="Zou P."/>
            <person name="Liu Y."/>
            <person name="Dai S."/>
            <person name="Zhou R."/>
        </authorList>
    </citation>
    <scope>NUCLEOTIDE SEQUENCE [LARGE SCALE GENOMIC DNA]</scope>
</reference>
<evidence type="ECO:0000313" key="1">
    <source>
        <dbReference type="EMBL" id="KAI4302678.1"/>
    </source>
</evidence>
<proteinExistence type="predicted"/>
<comment type="caution">
    <text evidence="1">The sequence shown here is derived from an EMBL/GenBank/DDBJ whole genome shotgun (WGS) entry which is preliminary data.</text>
</comment>
<sequence>MPPADVENRQACRHAVYNGACKLTLPMQDLWLAVYIADAVLVFFVIPSAGKRIKSSLLWVITAAIVCALVLGIFYGMAFCFDVVLSYKITAFHAARHVVSLFLLPCSSYPTPASSEKTWTMRTTFPEYVLALATCAFLCLCRWKTTMLVQERKALRSYMRCPRHARSQSCPFCRDSLKWVNSGDLWIYNTRFEIVDLSSIGRGRLVMSVEKLPLVVLDIVHISHDPY</sequence>
<organism evidence="1 2">
    <name type="scientific">Melastoma candidum</name>
    <dbReference type="NCBI Taxonomy" id="119954"/>
    <lineage>
        <taxon>Eukaryota</taxon>
        <taxon>Viridiplantae</taxon>
        <taxon>Streptophyta</taxon>
        <taxon>Embryophyta</taxon>
        <taxon>Tracheophyta</taxon>
        <taxon>Spermatophyta</taxon>
        <taxon>Magnoliopsida</taxon>
        <taxon>eudicotyledons</taxon>
        <taxon>Gunneridae</taxon>
        <taxon>Pentapetalae</taxon>
        <taxon>rosids</taxon>
        <taxon>malvids</taxon>
        <taxon>Myrtales</taxon>
        <taxon>Melastomataceae</taxon>
        <taxon>Melastomatoideae</taxon>
        <taxon>Melastomateae</taxon>
        <taxon>Melastoma</taxon>
    </lineage>
</organism>
<evidence type="ECO:0000313" key="2">
    <source>
        <dbReference type="Proteomes" id="UP001057402"/>
    </source>
</evidence>
<protein>
    <submittedName>
        <fullName evidence="1">Uncharacterized protein</fullName>
    </submittedName>
</protein>
<gene>
    <name evidence="1" type="ORF">MLD38_038398</name>
</gene>
<keyword evidence="2" id="KW-1185">Reference proteome</keyword>
<dbReference type="Proteomes" id="UP001057402">
    <property type="component" value="Chromosome 12"/>
</dbReference>